<reference evidence="1" key="2">
    <citation type="journal article" date="2015" name="Data Brief">
        <title>Shoot transcriptome of the giant reed, Arundo donax.</title>
        <authorList>
            <person name="Barrero R.A."/>
            <person name="Guerrero F.D."/>
            <person name="Moolhuijzen P."/>
            <person name="Goolsby J.A."/>
            <person name="Tidwell J."/>
            <person name="Bellgard S.E."/>
            <person name="Bellgard M.I."/>
        </authorList>
    </citation>
    <scope>NUCLEOTIDE SEQUENCE</scope>
    <source>
        <tissue evidence="1">Shoot tissue taken approximately 20 cm above the soil surface</tissue>
    </source>
</reference>
<name>A0A0A8YR00_ARUDO</name>
<protein>
    <submittedName>
        <fullName evidence="1">Uncharacterized protein</fullName>
    </submittedName>
</protein>
<dbReference type="EMBL" id="GBRH01273083">
    <property type="protein sequence ID" value="JAD24812.1"/>
    <property type="molecule type" value="Transcribed_RNA"/>
</dbReference>
<evidence type="ECO:0000313" key="1">
    <source>
        <dbReference type="EMBL" id="JAD24812.1"/>
    </source>
</evidence>
<accession>A0A0A8YR00</accession>
<sequence>MILLRAAEIFRLIEKPLTRQPTS</sequence>
<proteinExistence type="predicted"/>
<reference evidence="1" key="1">
    <citation type="submission" date="2014-09" db="EMBL/GenBank/DDBJ databases">
        <authorList>
            <person name="Magalhaes I.L.F."/>
            <person name="Oliveira U."/>
            <person name="Santos F.R."/>
            <person name="Vidigal T.H.D.A."/>
            <person name="Brescovit A.D."/>
            <person name="Santos A.J."/>
        </authorList>
    </citation>
    <scope>NUCLEOTIDE SEQUENCE</scope>
    <source>
        <tissue evidence="1">Shoot tissue taken approximately 20 cm above the soil surface</tissue>
    </source>
</reference>
<dbReference type="AlphaFoldDB" id="A0A0A8YR00"/>
<organism evidence="1">
    <name type="scientific">Arundo donax</name>
    <name type="common">Giant reed</name>
    <name type="synonym">Donax arundinaceus</name>
    <dbReference type="NCBI Taxonomy" id="35708"/>
    <lineage>
        <taxon>Eukaryota</taxon>
        <taxon>Viridiplantae</taxon>
        <taxon>Streptophyta</taxon>
        <taxon>Embryophyta</taxon>
        <taxon>Tracheophyta</taxon>
        <taxon>Spermatophyta</taxon>
        <taxon>Magnoliopsida</taxon>
        <taxon>Liliopsida</taxon>
        <taxon>Poales</taxon>
        <taxon>Poaceae</taxon>
        <taxon>PACMAD clade</taxon>
        <taxon>Arundinoideae</taxon>
        <taxon>Arundineae</taxon>
        <taxon>Arundo</taxon>
    </lineage>
</organism>